<dbReference type="Proteomes" id="UP001174909">
    <property type="component" value="Unassembled WGS sequence"/>
</dbReference>
<evidence type="ECO:0000256" key="2">
    <source>
        <dbReference type="ARBA" id="ARBA00022803"/>
    </source>
</evidence>
<evidence type="ECO:0000313" key="5">
    <source>
        <dbReference type="EMBL" id="CAI8040050.1"/>
    </source>
</evidence>
<evidence type="ECO:0000313" key="6">
    <source>
        <dbReference type="Proteomes" id="UP001174909"/>
    </source>
</evidence>
<keyword evidence="6" id="KW-1185">Reference proteome</keyword>
<organism evidence="5 6">
    <name type="scientific">Geodia barretti</name>
    <name type="common">Barrett's horny sponge</name>
    <dbReference type="NCBI Taxonomy" id="519541"/>
    <lineage>
        <taxon>Eukaryota</taxon>
        <taxon>Metazoa</taxon>
        <taxon>Porifera</taxon>
        <taxon>Demospongiae</taxon>
        <taxon>Heteroscleromorpha</taxon>
        <taxon>Tetractinellida</taxon>
        <taxon>Astrophorina</taxon>
        <taxon>Geodiidae</taxon>
        <taxon>Geodia</taxon>
    </lineage>
</organism>
<comment type="caution">
    <text evidence="5">The sequence shown here is derived from an EMBL/GenBank/DDBJ whole genome shotgun (WGS) entry which is preliminary data.</text>
</comment>
<name>A0AA35T1I4_GEOBA</name>
<keyword evidence="1" id="KW-0677">Repeat</keyword>
<evidence type="ECO:0000256" key="3">
    <source>
        <dbReference type="ARBA" id="ARBA00023778"/>
    </source>
</evidence>
<accession>A0AA35T1I4</accession>
<keyword evidence="2" id="KW-0802">TPR repeat</keyword>
<feature type="compositionally biased region" description="Polar residues" evidence="4">
    <location>
        <begin position="58"/>
        <end position="68"/>
    </location>
</feature>
<evidence type="ECO:0000256" key="4">
    <source>
        <dbReference type="SAM" id="MobiDB-lite"/>
    </source>
</evidence>
<dbReference type="AlphaFoldDB" id="A0AA35T1I4"/>
<protein>
    <submittedName>
        <fullName evidence="5">Bardet-Biedl syndrome 4 protein homolog</fullName>
    </submittedName>
</protein>
<feature type="non-terminal residue" evidence="5">
    <location>
        <position position="115"/>
    </location>
</feature>
<dbReference type="SUPFAM" id="SSF48452">
    <property type="entry name" value="TPR-like"/>
    <property type="match status" value="1"/>
</dbReference>
<reference evidence="5" key="1">
    <citation type="submission" date="2023-03" db="EMBL/GenBank/DDBJ databases">
        <authorList>
            <person name="Steffen K."/>
            <person name="Cardenas P."/>
        </authorList>
    </citation>
    <scope>NUCLEOTIDE SEQUENCE</scope>
</reference>
<dbReference type="GO" id="GO:0061512">
    <property type="term" value="P:protein localization to cilium"/>
    <property type="evidence" value="ECO:0007669"/>
    <property type="project" value="TreeGrafter"/>
</dbReference>
<dbReference type="GO" id="GO:0036064">
    <property type="term" value="C:ciliary basal body"/>
    <property type="evidence" value="ECO:0007669"/>
    <property type="project" value="TreeGrafter"/>
</dbReference>
<feature type="region of interest" description="Disordered" evidence="4">
    <location>
        <begin position="58"/>
        <end position="115"/>
    </location>
</feature>
<sequence>PAVALAHLDDYENACKSYEQALTLERDNPLIHLNYSIVLYNNGEMRAAGKQFQLFKSKTQTHRPTNPDSEVESVAGRLGPAIQVGEEREGRREKGASEEWRQGRPVLWEEEGQEE</sequence>
<dbReference type="PANTHER" id="PTHR44186:SF1">
    <property type="entry name" value="BARDET-BIEDL SYNDROME 4 PROTEIN"/>
    <property type="match status" value="1"/>
</dbReference>
<dbReference type="Gene3D" id="1.25.40.10">
    <property type="entry name" value="Tetratricopeptide repeat domain"/>
    <property type="match status" value="1"/>
</dbReference>
<feature type="compositionally biased region" description="Basic and acidic residues" evidence="4">
    <location>
        <begin position="85"/>
        <end position="102"/>
    </location>
</feature>
<dbReference type="PANTHER" id="PTHR44186">
    <property type="match status" value="1"/>
</dbReference>
<comment type="similarity">
    <text evidence="3">Belongs to the BBS4 family.</text>
</comment>
<feature type="non-terminal residue" evidence="5">
    <location>
        <position position="1"/>
    </location>
</feature>
<dbReference type="InterPro" id="IPR011990">
    <property type="entry name" value="TPR-like_helical_dom_sf"/>
</dbReference>
<evidence type="ECO:0000256" key="1">
    <source>
        <dbReference type="ARBA" id="ARBA00022737"/>
    </source>
</evidence>
<gene>
    <name evidence="5" type="ORF">GBAR_LOCUS22330</name>
</gene>
<dbReference type="GO" id="GO:0060271">
    <property type="term" value="P:cilium assembly"/>
    <property type="evidence" value="ECO:0007669"/>
    <property type="project" value="TreeGrafter"/>
</dbReference>
<dbReference type="EMBL" id="CASHTH010003077">
    <property type="protein sequence ID" value="CAI8040050.1"/>
    <property type="molecule type" value="Genomic_DNA"/>
</dbReference>
<proteinExistence type="inferred from homology"/>